<dbReference type="Pfam" id="PF08240">
    <property type="entry name" value="ADH_N"/>
    <property type="match status" value="1"/>
</dbReference>
<evidence type="ECO:0000313" key="6">
    <source>
        <dbReference type="EMBL" id="CAB4875604.1"/>
    </source>
</evidence>
<dbReference type="InterPro" id="IPR011032">
    <property type="entry name" value="GroES-like_sf"/>
</dbReference>
<dbReference type="EMBL" id="CAEZXZ010000116">
    <property type="protein sequence ID" value="CAB4707684.1"/>
    <property type="molecule type" value="Genomic_DNA"/>
</dbReference>
<dbReference type="EMBL" id="CAFBLV010000170">
    <property type="protein sequence ID" value="CAB4875604.1"/>
    <property type="molecule type" value="Genomic_DNA"/>
</dbReference>
<accession>A0A6J6QJG3</accession>
<dbReference type="SUPFAM" id="SSF50129">
    <property type="entry name" value="GroES-like"/>
    <property type="match status" value="1"/>
</dbReference>
<protein>
    <submittedName>
        <fullName evidence="5">Unannotated protein</fullName>
    </submittedName>
</protein>
<feature type="domain" description="Enoyl reductase (ER)" evidence="4">
    <location>
        <begin position="10"/>
        <end position="330"/>
    </location>
</feature>
<dbReference type="PROSITE" id="PS00059">
    <property type="entry name" value="ADH_ZINC"/>
    <property type="match status" value="1"/>
</dbReference>
<keyword evidence="1" id="KW-0479">Metal-binding</keyword>
<evidence type="ECO:0000259" key="4">
    <source>
        <dbReference type="SMART" id="SM00829"/>
    </source>
</evidence>
<dbReference type="Gene3D" id="3.90.180.10">
    <property type="entry name" value="Medium-chain alcohol dehydrogenases, catalytic domain"/>
    <property type="match status" value="1"/>
</dbReference>
<evidence type="ECO:0000256" key="1">
    <source>
        <dbReference type="ARBA" id="ARBA00022723"/>
    </source>
</evidence>
<name>A0A6J6QJG3_9ZZZZ</name>
<evidence type="ECO:0000313" key="7">
    <source>
        <dbReference type="EMBL" id="CAB5006117.1"/>
    </source>
</evidence>
<dbReference type="Gene3D" id="3.40.50.720">
    <property type="entry name" value="NAD(P)-binding Rossmann-like Domain"/>
    <property type="match status" value="1"/>
</dbReference>
<keyword evidence="3" id="KW-0560">Oxidoreductase</keyword>
<dbReference type="InterPro" id="IPR036291">
    <property type="entry name" value="NAD(P)-bd_dom_sf"/>
</dbReference>
<keyword evidence="2" id="KW-0862">Zinc</keyword>
<dbReference type="GO" id="GO:0008270">
    <property type="term" value="F:zinc ion binding"/>
    <property type="evidence" value="ECO:0007669"/>
    <property type="project" value="InterPro"/>
</dbReference>
<evidence type="ECO:0000313" key="5">
    <source>
        <dbReference type="EMBL" id="CAB4707684.1"/>
    </source>
</evidence>
<reference evidence="5" key="1">
    <citation type="submission" date="2020-05" db="EMBL/GenBank/DDBJ databases">
        <authorList>
            <person name="Chiriac C."/>
            <person name="Salcher M."/>
            <person name="Ghai R."/>
            <person name="Kavagutti S V."/>
        </authorList>
    </citation>
    <scope>NUCLEOTIDE SEQUENCE</scope>
</reference>
<dbReference type="InterPro" id="IPR020843">
    <property type="entry name" value="ER"/>
</dbReference>
<proteinExistence type="predicted"/>
<dbReference type="GO" id="GO:0016491">
    <property type="term" value="F:oxidoreductase activity"/>
    <property type="evidence" value="ECO:0007669"/>
    <property type="project" value="UniProtKB-KW"/>
</dbReference>
<evidence type="ECO:0000256" key="3">
    <source>
        <dbReference type="ARBA" id="ARBA00023002"/>
    </source>
</evidence>
<dbReference type="SUPFAM" id="SSF51735">
    <property type="entry name" value="NAD(P)-binding Rossmann-fold domains"/>
    <property type="match status" value="1"/>
</dbReference>
<dbReference type="Pfam" id="PF00107">
    <property type="entry name" value="ADH_zinc_N"/>
    <property type="match status" value="1"/>
</dbReference>
<sequence>MRSLQKTGLGPESTFVTDLPMPTAGAGEVIMRVEACGLCGSDLHAWRTDPGYEWVKPPVVLGHEIVGTIIEVAPGVHGWNIGDRAVVVSIQGCLDCVDCHAGNTQRCQTRRVIGLSYNGGMSEYVRVSASYLVPVDANMKAEVAAAVEPLSVAAHVTLTVGGVVSGQQVVVSGAGFVGIGCALIARQSGADVILVGAPRDAVSRLPAAAALGIKTRTVDEQNWGNPDIWIEASGAPSALEMAFADTRTGGRIAVVGMFSQPATANMNFLVRHELEVRGSYASVESDYRLVIDMISSGRLEVDSLLEKFALEDATLALEAAAESRTLKPILIPGN</sequence>
<dbReference type="SMART" id="SM00829">
    <property type="entry name" value="PKS_ER"/>
    <property type="match status" value="1"/>
</dbReference>
<organism evidence="5">
    <name type="scientific">freshwater metagenome</name>
    <dbReference type="NCBI Taxonomy" id="449393"/>
    <lineage>
        <taxon>unclassified sequences</taxon>
        <taxon>metagenomes</taxon>
        <taxon>ecological metagenomes</taxon>
    </lineage>
</organism>
<dbReference type="EMBL" id="CAFBPA010000110">
    <property type="protein sequence ID" value="CAB5006117.1"/>
    <property type="molecule type" value="Genomic_DNA"/>
</dbReference>
<dbReference type="InterPro" id="IPR013154">
    <property type="entry name" value="ADH-like_N"/>
</dbReference>
<evidence type="ECO:0000256" key="2">
    <source>
        <dbReference type="ARBA" id="ARBA00022833"/>
    </source>
</evidence>
<gene>
    <name evidence="5" type="ORF">UFOPK2625_00828</name>
    <name evidence="6" type="ORF">UFOPK3425_00878</name>
    <name evidence="7" type="ORF">UFOPK4043_00825</name>
</gene>
<dbReference type="InterPro" id="IPR050129">
    <property type="entry name" value="Zn_alcohol_dh"/>
</dbReference>
<dbReference type="InterPro" id="IPR002328">
    <property type="entry name" value="ADH_Zn_CS"/>
</dbReference>
<dbReference type="PANTHER" id="PTHR43401:SF2">
    <property type="entry name" value="L-THREONINE 3-DEHYDROGENASE"/>
    <property type="match status" value="1"/>
</dbReference>
<dbReference type="InterPro" id="IPR013149">
    <property type="entry name" value="ADH-like_C"/>
</dbReference>
<dbReference type="AlphaFoldDB" id="A0A6J6QJG3"/>
<dbReference type="PANTHER" id="PTHR43401">
    <property type="entry name" value="L-THREONINE 3-DEHYDROGENASE"/>
    <property type="match status" value="1"/>
</dbReference>